<keyword evidence="12" id="KW-1185">Reference proteome</keyword>
<comment type="similarity">
    <text evidence="3">Belongs to the peptidase S33 family.</text>
</comment>
<dbReference type="PANTHER" id="PTHR43722:SF1">
    <property type="entry name" value="PROLINE IMINOPEPTIDASE"/>
    <property type="match status" value="1"/>
</dbReference>
<dbReference type="SUPFAM" id="SSF53474">
    <property type="entry name" value="alpha/beta-Hydrolases"/>
    <property type="match status" value="1"/>
</dbReference>
<evidence type="ECO:0000256" key="2">
    <source>
        <dbReference type="ARBA" id="ARBA00004496"/>
    </source>
</evidence>
<evidence type="ECO:0000313" key="12">
    <source>
        <dbReference type="Proteomes" id="UP000653358"/>
    </source>
</evidence>
<dbReference type="PRINTS" id="PR00793">
    <property type="entry name" value="PROAMNOPTASE"/>
</dbReference>
<evidence type="ECO:0000256" key="5">
    <source>
        <dbReference type="ARBA" id="ARBA00022438"/>
    </source>
</evidence>
<evidence type="ECO:0000256" key="9">
    <source>
        <dbReference type="ARBA" id="ARBA00029605"/>
    </source>
</evidence>
<comment type="caution">
    <text evidence="11">The sequence shown here is derived from an EMBL/GenBank/DDBJ whole genome shotgun (WGS) entry which is preliminary data.</text>
</comment>
<dbReference type="EC" id="3.4.11.5" evidence="4"/>
<reference evidence="11 12" key="1">
    <citation type="journal article" date="2020" name="mSystems">
        <title>Defining Genomic and Predicted Metabolic Features of the Acetobacterium Genus.</title>
        <authorList>
            <person name="Ross D.E."/>
            <person name="Marshall C.W."/>
            <person name="Gulliver D."/>
            <person name="May H.D."/>
            <person name="Norman R.S."/>
        </authorList>
    </citation>
    <scope>NUCLEOTIDE SEQUENCE [LARGE SCALE GENOMIC DNA]</scope>
    <source>
        <strain evidence="11 12">DSM 9173</strain>
    </source>
</reference>
<evidence type="ECO:0000256" key="4">
    <source>
        <dbReference type="ARBA" id="ARBA00012568"/>
    </source>
</evidence>
<dbReference type="RefSeq" id="WP_148604205.1">
    <property type="nucleotide sequence ID" value="NZ_RXYB01000012.1"/>
</dbReference>
<name>A0ABR6WMH6_9FIRM</name>
<feature type="domain" description="AB hydrolase-1" evidence="10">
    <location>
        <begin position="29"/>
        <end position="135"/>
    </location>
</feature>
<gene>
    <name evidence="11" type="ORF">GH807_10490</name>
</gene>
<keyword evidence="7" id="KW-0645">Protease</keyword>
<evidence type="ECO:0000256" key="3">
    <source>
        <dbReference type="ARBA" id="ARBA00010088"/>
    </source>
</evidence>
<organism evidence="11 12">
    <name type="scientific">Acetobacterium tundrae</name>
    <dbReference type="NCBI Taxonomy" id="132932"/>
    <lineage>
        <taxon>Bacteria</taxon>
        <taxon>Bacillati</taxon>
        <taxon>Bacillota</taxon>
        <taxon>Clostridia</taxon>
        <taxon>Eubacteriales</taxon>
        <taxon>Eubacteriaceae</taxon>
        <taxon>Acetobacterium</taxon>
    </lineage>
</organism>
<accession>A0ABR6WMH6</accession>
<sequence length="313" mass="35822">MKPNYIEETIAINGIKEYMIHYQGEKDAPVVLFLHGGPGSSESVFAYYIESGWSGNYTSVYYDQRGSGKTYYQNKNAIPTMDNLKEDLLQTVLYVKEKYQAEKIVILGHSFGTVLGSMFAIEHPEHVRCYIGVGQVIDIIENEKVCYSKLACAIDDAENEKDKEKLSAIGVYPPKSDDAKLLKKMNVLRKMQGKYNLGMKIDWNLIKLILKSPVVGWPEILGQINGMKVNNDVFRELWDYSLYAYNRQYTVPVYFILGENDNETPTEIAVKYFETIIAPEKQLYLIKNAGHMTMLDNLKDYQLALKDVLERNS</sequence>
<evidence type="ECO:0000256" key="8">
    <source>
        <dbReference type="ARBA" id="ARBA00022801"/>
    </source>
</evidence>
<dbReference type="Proteomes" id="UP000653358">
    <property type="component" value="Unassembled WGS sequence"/>
</dbReference>
<proteinExistence type="inferred from homology"/>
<keyword evidence="8 11" id="KW-0378">Hydrolase</keyword>
<dbReference type="EMBL" id="WJBB01000012">
    <property type="protein sequence ID" value="MBC3797473.1"/>
    <property type="molecule type" value="Genomic_DNA"/>
</dbReference>
<dbReference type="InterPro" id="IPR000073">
    <property type="entry name" value="AB_hydrolase_1"/>
</dbReference>
<evidence type="ECO:0000313" key="11">
    <source>
        <dbReference type="EMBL" id="MBC3797473.1"/>
    </source>
</evidence>
<dbReference type="Gene3D" id="3.40.50.1820">
    <property type="entry name" value="alpha/beta hydrolase"/>
    <property type="match status" value="1"/>
</dbReference>
<keyword evidence="5" id="KW-0031">Aminopeptidase</keyword>
<keyword evidence="6" id="KW-0963">Cytoplasm</keyword>
<dbReference type="InterPro" id="IPR029058">
    <property type="entry name" value="AB_hydrolase_fold"/>
</dbReference>
<protein>
    <recommendedName>
        <fullName evidence="4">prolyl aminopeptidase</fullName>
        <ecNumber evidence="4">3.4.11.5</ecNumber>
    </recommendedName>
    <alternativeName>
        <fullName evidence="9">Prolyl aminopeptidase</fullName>
    </alternativeName>
</protein>
<dbReference type="PANTHER" id="PTHR43722">
    <property type="entry name" value="PROLINE IMINOPEPTIDASE"/>
    <property type="match status" value="1"/>
</dbReference>
<dbReference type="InterPro" id="IPR005944">
    <property type="entry name" value="Pro_iminopeptidase"/>
</dbReference>
<evidence type="ECO:0000256" key="7">
    <source>
        <dbReference type="ARBA" id="ARBA00022670"/>
    </source>
</evidence>
<dbReference type="Pfam" id="PF00561">
    <property type="entry name" value="Abhydrolase_1"/>
    <property type="match status" value="1"/>
</dbReference>
<evidence type="ECO:0000256" key="1">
    <source>
        <dbReference type="ARBA" id="ARBA00001585"/>
    </source>
</evidence>
<comment type="catalytic activity">
    <reaction evidence="1">
        <text>Release of N-terminal proline from a peptide.</text>
        <dbReference type="EC" id="3.4.11.5"/>
    </reaction>
</comment>
<comment type="subcellular location">
    <subcellularLocation>
        <location evidence="2">Cytoplasm</location>
    </subcellularLocation>
</comment>
<dbReference type="GO" id="GO:0016787">
    <property type="term" value="F:hydrolase activity"/>
    <property type="evidence" value="ECO:0007669"/>
    <property type="project" value="UniProtKB-KW"/>
</dbReference>
<evidence type="ECO:0000256" key="6">
    <source>
        <dbReference type="ARBA" id="ARBA00022490"/>
    </source>
</evidence>
<evidence type="ECO:0000259" key="10">
    <source>
        <dbReference type="Pfam" id="PF00561"/>
    </source>
</evidence>
<dbReference type="InterPro" id="IPR002410">
    <property type="entry name" value="Peptidase_S33"/>
</dbReference>